<sequence length="72" mass="8124">MNAEKNECVYCERGFVNEPLIEEHKGERMDEWSSADFVVDIEGSTLYASGTCSGRIKINYCPICGRKLEGDE</sequence>
<keyword evidence="2" id="KW-1185">Reference proteome</keyword>
<reference evidence="1 2" key="1">
    <citation type="journal article" date="2014" name="Int. J. Syst. Evol. Microbiol.">
        <title>Listeria floridensis sp. nov., Listeria aquatica sp. nov., Listeria cornellensis sp. nov., Listeria riparia sp. nov. and Listeria grandensis sp. nov., from agricultural and natural environments.</title>
        <authorList>
            <person name="den Bakker H.C."/>
            <person name="Warchocki S."/>
            <person name="Wright E.M."/>
            <person name="Allred A.F."/>
            <person name="Ahlstrom C."/>
            <person name="Manuel C.S."/>
            <person name="Stasiewicz M.J."/>
            <person name="Burrell A."/>
            <person name="Roof S."/>
            <person name="Strawn L."/>
            <person name="Fortes E.D."/>
            <person name="Nightingale K.K."/>
            <person name="Kephart D."/>
            <person name="Wiedmann M."/>
        </authorList>
    </citation>
    <scope>NUCLEOTIDE SEQUENCE [LARGE SCALE GENOMIC DNA]</scope>
    <source>
        <strain evidence="1 2">FSL S10-1187</strain>
    </source>
</reference>
<protein>
    <recommendedName>
        <fullName evidence="3">C2H2-type domain-containing protein</fullName>
    </recommendedName>
</protein>
<comment type="caution">
    <text evidence="1">The sequence shown here is derived from an EMBL/GenBank/DDBJ whole genome shotgun (WGS) entry which is preliminary data.</text>
</comment>
<evidence type="ECO:0008006" key="3">
    <source>
        <dbReference type="Google" id="ProtNLM"/>
    </source>
</evidence>
<name>A0ABP3AWM3_9LIST</name>
<organism evidence="1 2">
    <name type="scientific">Listeria floridensis FSL S10-1187</name>
    <dbReference type="NCBI Taxonomy" id="1265817"/>
    <lineage>
        <taxon>Bacteria</taxon>
        <taxon>Bacillati</taxon>
        <taxon>Bacillota</taxon>
        <taxon>Bacilli</taxon>
        <taxon>Bacillales</taxon>
        <taxon>Listeriaceae</taxon>
        <taxon>Listeria</taxon>
    </lineage>
</organism>
<gene>
    <name evidence="1" type="ORF">MFLO_15703</name>
</gene>
<dbReference type="Proteomes" id="UP000019249">
    <property type="component" value="Unassembled WGS sequence"/>
</dbReference>
<evidence type="ECO:0000313" key="2">
    <source>
        <dbReference type="Proteomes" id="UP000019249"/>
    </source>
</evidence>
<evidence type="ECO:0000313" key="1">
    <source>
        <dbReference type="EMBL" id="EUJ24246.1"/>
    </source>
</evidence>
<proteinExistence type="predicted"/>
<accession>A0ABP3AWM3</accession>
<dbReference type="EMBL" id="AODF01000061">
    <property type="protein sequence ID" value="EUJ24246.1"/>
    <property type="molecule type" value="Genomic_DNA"/>
</dbReference>